<evidence type="ECO:0000256" key="3">
    <source>
        <dbReference type="ARBA" id="ARBA00022801"/>
    </source>
</evidence>
<comment type="catalytic activity">
    <reaction evidence="6">
        <text>O-phospho-L-threonyl-[protein] + H2O = L-threonyl-[protein] + phosphate</text>
        <dbReference type="Rhea" id="RHEA:47004"/>
        <dbReference type="Rhea" id="RHEA-COMP:11060"/>
        <dbReference type="Rhea" id="RHEA-COMP:11605"/>
        <dbReference type="ChEBI" id="CHEBI:15377"/>
        <dbReference type="ChEBI" id="CHEBI:30013"/>
        <dbReference type="ChEBI" id="CHEBI:43474"/>
        <dbReference type="ChEBI" id="CHEBI:61977"/>
        <dbReference type="EC" id="3.1.3.16"/>
    </reaction>
</comment>
<gene>
    <name evidence="9" type="primary">LOC113874765</name>
</gene>
<dbReference type="AlphaFoldDB" id="A0A8B8MJL6"/>
<dbReference type="InterPro" id="IPR023214">
    <property type="entry name" value="HAD_sf"/>
</dbReference>
<dbReference type="InterPro" id="IPR039189">
    <property type="entry name" value="Fcp1"/>
</dbReference>
<dbReference type="PANTHER" id="PTHR23081">
    <property type="entry name" value="RNA POLYMERASE II CTD PHOSPHATASE"/>
    <property type="match status" value="1"/>
</dbReference>
<reference evidence="9" key="2">
    <citation type="submission" date="2025-08" db="UniProtKB">
        <authorList>
            <consortium name="RefSeq"/>
        </authorList>
    </citation>
    <scope>IDENTIFICATION</scope>
    <source>
        <tissue evidence="9">Young leaves</tissue>
    </source>
</reference>
<dbReference type="GO" id="GO:0008420">
    <property type="term" value="F:RNA polymerase II CTD heptapeptide repeat phosphatase activity"/>
    <property type="evidence" value="ECO:0007669"/>
    <property type="project" value="InterPro"/>
</dbReference>
<organism evidence="8 9">
    <name type="scientific">Abrus precatorius</name>
    <name type="common">Indian licorice</name>
    <name type="synonym">Glycine abrus</name>
    <dbReference type="NCBI Taxonomy" id="3816"/>
    <lineage>
        <taxon>Eukaryota</taxon>
        <taxon>Viridiplantae</taxon>
        <taxon>Streptophyta</taxon>
        <taxon>Embryophyta</taxon>
        <taxon>Tracheophyta</taxon>
        <taxon>Spermatophyta</taxon>
        <taxon>Magnoliopsida</taxon>
        <taxon>eudicotyledons</taxon>
        <taxon>Gunneridae</taxon>
        <taxon>Pentapetalae</taxon>
        <taxon>rosids</taxon>
        <taxon>fabids</taxon>
        <taxon>Fabales</taxon>
        <taxon>Fabaceae</taxon>
        <taxon>Papilionoideae</taxon>
        <taxon>50 kb inversion clade</taxon>
        <taxon>NPAAA clade</taxon>
        <taxon>indigoferoid/millettioid clade</taxon>
        <taxon>Abreae</taxon>
        <taxon>Abrus</taxon>
    </lineage>
</organism>
<comment type="subcellular location">
    <subcellularLocation>
        <location evidence="1">Nucleus</location>
    </subcellularLocation>
</comment>
<protein>
    <recommendedName>
        <fullName evidence="2">protein-serine/threonine phosphatase</fullName>
        <ecNumber evidence="2">3.1.3.16</ecNumber>
    </recommendedName>
</protein>
<accession>A0A8B8MJL6</accession>
<keyword evidence="3" id="KW-0378">Hydrolase</keyword>
<evidence type="ECO:0000256" key="6">
    <source>
        <dbReference type="ARBA" id="ARBA00048336"/>
    </source>
</evidence>
<evidence type="ECO:0000256" key="5">
    <source>
        <dbReference type="ARBA" id="ARBA00047761"/>
    </source>
</evidence>
<dbReference type="GO" id="GO:0005634">
    <property type="term" value="C:nucleus"/>
    <property type="evidence" value="ECO:0007669"/>
    <property type="project" value="UniProtKB-SubCell"/>
</dbReference>
<dbReference type="EC" id="3.1.3.16" evidence="2"/>
<name>A0A8B8MJL6_ABRPR</name>
<keyword evidence="8" id="KW-1185">Reference proteome</keyword>
<feature type="compositionally biased region" description="Polar residues" evidence="7">
    <location>
        <begin position="80"/>
        <end position="92"/>
    </location>
</feature>
<reference evidence="8" key="1">
    <citation type="journal article" date="2019" name="Toxins">
        <title>Detection of Abrin-Like and Prepropulchellin-Like Toxin Genes and Transcripts Using Whole Genome Sequencing and Full-Length Transcript Sequencing of Abrus precatorius.</title>
        <authorList>
            <person name="Hovde B.T."/>
            <person name="Daligault H.E."/>
            <person name="Hanschen E.R."/>
            <person name="Kunde Y.A."/>
            <person name="Johnson M.B."/>
            <person name="Starkenburg S.R."/>
            <person name="Johnson S.L."/>
        </authorList>
    </citation>
    <scope>NUCLEOTIDE SEQUENCE [LARGE SCALE GENOMIC DNA]</scope>
</reference>
<dbReference type="RefSeq" id="XP_027368780.1">
    <property type="nucleotide sequence ID" value="XM_027512979.1"/>
</dbReference>
<evidence type="ECO:0000256" key="1">
    <source>
        <dbReference type="ARBA" id="ARBA00004123"/>
    </source>
</evidence>
<comment type="catalytic activity">
    <reaction evidence="5">
        <text>O-phospho-L-seryl-[protein] + H2O = L-seryl-[protein] + phosphate</text>
        <dbReference type="Rhea" id="RHEA:20629"/>
        <dbReference type="Rhea" id="RHEA-COMP:9863"/>
        <dbReference type="Rhea" id="RHEA-COMP:11604"/>
        <dbReference type="ChEBI" id="CHEBI:15377"/>
        <dbReference type="ChEBI" id="CHEBI:29999"/>
        <dbReference type="ChEBI" id="CHEBI:43474"/>
        <dbReference type="ChEBI" id="CHEBI:83421"/>
        <dbReference type="EC" id="3.1.3.16"/>
    </reaction>
</comment>
<dbReference type="PANTHER" id="PTHR23081:SF36">
    <property type="entry name" value="RNA POLYMERASE II SUBUNIT A C-TERMINAL DOMAIN PHOSPHATASE"/>
    <property type="match status" value="1"/>
</dbReference>
<evidence type="ECO:0000313" key="8">
    <source>
        <dbReference type="Proteomes" id="UP000694853"/>
    </source>
</evidence>
<keyword evidence="4" id="KW-0539">Nucleus</keyword>
<feature type="region of interest" description="Disordered" evidence="7">
    <location>
        <begin position="79"/>
        <end position="99"/>
    </location>
</feature>
<dbReference type="Proteomes" id="UP000694853">
    <property type="component" value="Unplaced"/>
</dbReference>
<sequence>MIYYVTQSKADLPLVFFLWPKHVLLKINALIAIGKSGSNLAVLLMHAISHSMSVVTDSPVHSSSSDDFIAYLDAALDANSPDSSTDKQPQNQDEFESLRIKRRKLESVEESEGTTSKGINEQNLVVAEASMEADLCTHPGSFGNMCIRCGQKLDGESGVTFGYIHKGLRLHDEEISRLRDTDMKSLLCRKKLYLVLDLDHTLLNSTHLAHLSSEELDLLNQKS</sequence>
<dbReference type="GeneID" id="113874765"/>
<dbReference type="OrthoDB" id="10249888at2759"/>
<evidence type="ECO:0000313" key="9">
    <source>
        <dbReference type="RefSeq" id="XP_027368780.1"/>
    </source>
</evidence>
<proteinExistence type="predicted"/>
<evidence type="ECO:0000256" key="4">
    <source>
        <dbReference type="ARBA" id="ARBA00023242"/>
    </source>
</evidence>
<dbReference type="Gene3D" id="3.40.50.1000">
    <property type="entry name" value="HAD superfamily/HAD-like"/>
    <property type="match status" value="1"/>
</dbReference>
<evidence type="ECO:0000256" key="2">
    <source>
        <dbReference type="ARBA" id="ARBA00013081"/>
    </source>
</evidence>
<evidence type="ECO:0000256" key="7">
    <source>
        <dbReference type="SAM" id="MobiDB-lite"/>
    </source>
</evidence>
<dbReference type="KEGG" id="aprc:113874765"/>